<evidence type="ECO:0000313" key="6">
    <source>
        <dbReference type="EMBL" id="TDN86846.1"/>
    </source>
</evidence>
<keyword evidence="7" id="KW-1185">Reference proteome</keyword>
<evidence type="ECO:0000256" key="3">
    <source>
        <dbReference type="ARBA" id="ARBA00023125"/>
    </source>
</evidence>
<reference evidence="6 7" key="1">
    <citation type="submission" date="2019-03" db="EMBL/GenBank/DDBJ databases">
        <title>Genomic Encyclopedia of Type Strains, Phase IV (KMG-IV): sequencing the most valuable type-strain genomes for metagenomic binning, comparative biology and taxonomic classification.</title>
        <authorList>
            <person name="Goeker M."/>
        </authorList>
    </citation>
    <scope>NUCLEOTIDE SEQUENCE [LARGE SCALE GENOMIC DNA]</scope>
    <source>
        <strain evidence="6 7">DSM 25059</strain>
    </source>
</reference>
<comment type="caution">
    <text evidence="6">The sequence shown here is derived from an EMBL/GenBank/DDBJ whole genome shotgun (WGS) entry which is preliminary data.</text>
</comment>
<keyword evidence="2" id="KW-0229">DNA integration</keyword>
<evidence type="ECO:0000256" key="1">
    <source>
        <dbReference type="ARBA" id="ARBA00008857"/>
    </source>
</evidence>
<dbReference type="PROSITE" id="PS51898">
    <property type="entry name" value="TYR_RECOMBINASE"/>
    <property type="match status" value="1"/>
</dbReference>
<dbReference type="Gene3D" id="1.10.150.130">
    <property type="match status" value="1"/>
</dbReference>
<name>A0A4R6FXX1_9SPHN</name>
<dbReference type="InterPro" id="IPR011010">
    <property type="entry name" value="DNA_brk_join_enz"/>
</dbReference>
<gene>
    <name evidence="6" type="ORF">EV664_101424</name>
</gene>
<dbReference type="Gene3D" id="3.30.160.390">
    <property type="entry name" value="Integrase, DNA-binding domain"/>
    <property type="match status" value="1"/>
</dbReference>
<evidence type="ECO:0000256" key="4">
    <source>
        <dbReference type="ARBA" id="ARBA00023172"/>
    </source>
</evidence>
<dbReference type="EMBL" id="SNWD01000001">
    <property type="protein sequence ID" value="TDN86846.1"/>
    <property type="molecule type" value="Genomic_DNA"/>
</dbReference>
<evidence type="ECO:0000313" key="7">
    <source>
        <dbReference type="Proteomes" id="UP000295493"/>
    </source>
</evidence>
<dbReference type="GO" id="GO:0003677">
    <property type="term" value="F:DNA binding"/>
    <property type="evidence" value="ECO:0007669"/>
    <property type="project" value="UniProtKB-KW"/>
</dbReference>
<sequence length="427" mass="45987">MAVGNRQAAVALTDAKLKGMKPPASGQIELPDAKVPGLRVRIGASGAQTFILRKRVGGKVRNITVGRYGPRFGIADARKKARSLLSDIEAGGDPTATLETPRRAGKGAQTIRNMLPDYLAAKAGLRSVGEVKRIMEGYVLPEIGDRLADAVTRADVTRLIDGIAATAPVMARATHAQLSAFYTWAMPRLDRLPANPCRDAGRPPKPKARDRVLSESELRALWQVAEDEALPWGAALKLLILTGQRREEVFAADRDEFDLKAGVWTIPADRAKNGVAHRVPLAGEAVALLESIPAIAITAEDGSDATSPKLFPARSRPMNAPSGFSKAQARFRVSLAKKLKKEPETVPDWTLHDIRRTVATGLQRLGIRVEVTEAVLNHVSGSRGGIVGVYQRHSFDAEKRHALEAWTAEVARIVRGDDGGNVVALHG</sequence>
<dbReference type="GO" id="GO:0015074">
    <property type="term" value="P:DNA integration"/>
    <property type="evidence" value="ECO:0007669"/>
    <property type="project" value="UniProtKB-KW"/>
</dbReference>
<evidence type="ECO:0000259" key="5">
    <source>
        <dbReference type="PROSITE" id="PS51898"/>
    </source>
</evidence>
<dbReference type="PANTHER" id="PTHR30629">
    <property type="entry name" value="PROPHAGE INTEGRASE"/>
    <property type="match status" value="1"/>
</dbReference>
<keyword evidence="4" id="KW-0233">DNA recombination</keyword>
<dbReference type="GO" id="GO:0006310">
    <property type="term" value="P:DNA recombination"/>
    <property type="evidence" value="ECO:0007669"/>
    <property type="project" value="UniProtKB-KW"/>
</dbReference>
<dbReference type="InterPro" id="IPR002104">
    <property type="entry name" value="Integrase_catalytic"/>
</dbReference>
<dbReference type="Pfam" id="PF13356">
    <property type="entry name" value="Arm-DNA-bind_3"/>
    <property type="match status" value="1"/>
</dbReference>
<dbReference type="InterPro" id="IPR013762">
    <property type="entry name" value="Integrase-like_cat_sf"/>
</dbReference>
<dbReference type="Gene3D" id="1.10.443.10">
    <property type="entry name" value="Intergrase catalytic core"/>
    <property type="match status" value="1"/>
</dbReference>
<dbReference type="CDD" id="cd00801">
    <property type="entry name" value="INT_P4_C"/>
    <property type="match status" value="1"/>
</dbReference>
<dbReference type="PANTHER" id="PTHR30629:SF2">
    <property type="entry name" value="PROPHAGE INTEGRASE INTS-RELATED"/>
    <property type="match status" value="1"/>
</dbReference>
<comment type="similarity">
    <text evidence="1">Belongs to the 'phage' integrase family.</text>
</comment>
<dbReference type="AlphaFoldDB" id="A0A4R6FXX1"/>
<dbReference type="RefSeq" id="WP_133494018.1">
    <property type="nucleotide sequence ID" value="NZ_BMLU01000001.1"/>
</dbReference>
<dbReference type="InterPro" id="IPR050808">
    <property type="entry name" value="Phage_Integrase"/>
</dbReference>
<dbReference type="OrthoDB" id="7615137at2"/>
<dbReference type="SUPFAM" id="SSF56349">
    <property type="entry name" value="DNA breaking-rejoining enzymes"/>
    <property type="match status" value="1"/>
</dbReference>
<dbReference type="InterPro" id="IPR038488">
    <property type="entry name" value="Integrase_DNA-bd_sf"/>
</dbReference>
<organism evidence="6 7">
    <name type="scientific">Stakelama pacifica</name>
    <dbReference type="NCBI Taxonomy" id="517720"/>
    <lineage>
        <taxon>Bacteria</taxon>
        <taxon>Pseudomonadati</taxon>
        <taxon>Pseudomonadota</taxon>
        <taxon>Alphaproteobacteria</taxon>
        <taxon>Sphingomonadales</taxon>
        <taxon>Sphingomonadaceae</taxon>
        <taxon>Stakelama</taxon>
    </lineage>
</organism>
<dbReference type="Pfam" id="PF00589">
    <property type="entry name" value="Phage_integrase"/>
    <property type="match status" value="1"/>
</dbReference>
<dbReference type="Proteomes" id="UP000295493">
    <property type="component" value="Unassembled WGS sequence"/>
</dbReference>
<dbReference type="InterPro" id="IPR025166">
    <property type="entry name" value="Integrase_DNA_bind_dom"/>
</dbReference>
<feature type="domain" description="Tyr recombinase" evidence="5">
    <location>
        <begin position="208"/>
        <end position="404"/>
    </location>
</feature>
<protein>
    <submittedName>
        <fullName evidence="6">Site-specific recombinase XerD</fullName>
    </submittedName>
</protein>
<accession>A0A4R6FXX1</accession>
<proteinExistence type="inferred from homology"/>
<evidence type="ECO:0000256" key="2">
    <source>
        <dbReference type="ARBA" id="ARBA00022908"/>
    </source>
</evidence>
<keyword evidence="3" id="KW-0238">DNA-binding</keyword>
<dbReference type="InterPro" id="IPR010998">
    <property type="entry name" value="Integrase_recombinase_N"/>
</dbReference>